<gene>
    <name evidence="2" type="ORF">N478_01770</name>
</gene>
<feature type="transmembrane region" description="Helical" evidence="1">
    <location>
        <begin position="6"/>
        <end position="30"/>
    </location>
</feature>
<name>A0A167N4T3_9GAMM</name>
<evidence type="ECO:0000313" key="2">
    <source>
        <dbReference type="EMBL" id="KZN67504.1"/>
    </source>
</evidence>
<keyword evidence="1" id="KW-1133">Transmembrane helix</keyword>
<keyword evidence="1" id="KW-0812">Transmembrane</keyword>
<evidence type="ECO:0000313" key="3">
    <source>
        <dbReference type="Proteomes" id="UP000076661"/>
    </source>
</evidence>
<accession>A0A167N4T3</accession>
<evidence type="ECO:0000256" key="1">
    <source>
        <dbReference type="SAM" id="Phobius"/>
    </source>
</evidence>
<proteinExistence type="predicted"/>
<keyword evidence="1" id="KW-0472">Membrane</keyword>
<sequence length="235" mass="26386">MDILNNSWLVGISTGILSGIIVYWIVNYLFSQRDEKLLAQSILSANREVLYALRPEVSEKHMPSSEVVDSLRNATARKYNLESYLLYDIKSISEELIKEIMDSSFISSEVKIQHCNALKELSKSAREEAVSEQQKNERLVNDVVYKDKLVVLFSLIIAVFTGLFSLYAYLSTSMSSPSPLTLVDLVSKTVLPIAIIIVGAVMLLNLVIVGYDLKHKRLRKNLRVQEPGNSEGSSK</sequence>
<protein>
    <submittedName>
        <fullName evidence="2">Uncharacterized protein</fullName>
    </submittedName>
</protein>
<dbReference type="Proteomes" id="UP000076661">
    <property type="component" value="Unassembled WGS sequence"/>
</dbReference>
<organism evidence="2 3">
    <name type="scientific">Pseudoalteromonas luteoviolacea S4060-1</name>
    <dbReference type="NCBI Taxonomy" id="1365257"/>
    <lineage>
        <taxon>Bacteria</taxon>
        <taxon>Pseudomonadati</taxon>
        <taxon>Pseudomonadota</taxon>
        <taxon>Gammaproteobacteria</taxon>
        <taxon>Alteromonadales</taxon>
        <taxon>Pseudoalteromonadaceae</taxon>
        <taxon>Pseudoalteromonas</taxon>
    </lineage>
</organism>
<feature type="transmembrane region" description="Helical" evidence="1">
    <location>
        <begin position="190"/>
        <end position="213"/>
    </location>
</feature>
<dbReference type="AlphaFoldDB" id="A0A167N4T3"/>
<reference evidence="2 3" key="1">
    <citation type="submission" date="2013-07" db="EMBL/GenBank/DDBJ databases">
        <title>Comparative Genomic and Metabolomic Analysis of Twelve Strains of Pseudoalteromonas luteoviolacea.</title>
        <authorList>
            <person name="Vynne N.G."/>
            <person name="Mansson M."/>
            <person name="Gram L."/>
        </authorList>
    </citation>
    <scope>NUCLEOTIDE SEQUENCE [LARGE SCALE GENOMIC DNA]</scope>
    <source>
        <strain evidence="2 3">S4060-1</strain>
    </source>
</reference>
<feature type="transmembrane region" description="Helical" evidence="1">
    <location>
        <begin position="149"/>
        <end position="170"/>
    </location>
</feature>
<dbReference type="RefSeq" id="WP_063380848.1">
    <property type="nucleotide sequence ID" value="NZ_AUXX01000012.1"/>
</dbReference>
<comment type="caution">
    <text evidence="2">The sequence shown here is derived from an EMBL/GenBank/DDBJ whole genome shotgun (WGS) entry which is preliminary data.</text>
</comment>
<dbReference type="PATRIC" id="fig|1365257.3.peg.1940"/>
<dbReference type="EMBL" id="AUXX01000012">
    <property type="protein sequence ID" value="KZN67504.1"/>
    <property type="molecule type" value="Genomic_DNA"/>
</dbReference>